<evidence type="ECO:0000313" key="4">
    <source>
        <dbReference type="Proteomes" id="UP000075799"/>
    </source>
</evidence>
<dbReference type="EMBL" id="LUKD01000001">
    <property type="protein sequence ID" value="KYG68877.1"/>
    <property type="molecule type" value="Genomic_DNA"/>
</dbReference>
<comment type="caution">
    <text evidence="2">The sequence shown here is derived from an EMBL/GenBank/DDBJ whole genome shotgun (WGS) entry which is preliminary data.</text>
</comment>
<dbReference type="OrthoDB" id="5296330at2"/>
<evidence type="ECO:0000313" key="3">
    <source>
        <dbReference type="Proteomes" id="UP000075391"/>
    </source>
</evidence>
<proteinExistence type="predicted"/>
<dbReference type="RefSeq" id="WP_063205586.1">
    <property type="nucleotide sequence ID" value="NZ_CP168967.1"/>
</dbReference>
<evidence type="ECO:0000313" key="1">
    <source>
        <dbReference type="EMBL" id="KYG68877.1"/>
    </source>
</evidence>
<evidence type="ECO:0000313" key="2">
    <source>
        <dbReference type="EMBL" id="KYG70769.1"/>
    </source>
</evidence>
<gene>
    <name evidence="2" type="ORF">AZI85_02235</name>
    <name evidence="1" type="ORF">AZI87_06520</name>
</gene>
<reference evidence="3 4" key="1">
    <citation type="submission" date="2016-03" db="EMBL/GenBank/DDBJ databases">
        <authorList>
            <person name="Ploux O."/>
        </authorList>
    </citation>
    <scope>NUCLEOTIDE SEQUENCE [LARGE SCALE GENOMIC DNA]</scope>
    <source>
        <strain evidence="2 3">BER2</strain>
        <strain evidence="1 4">EC13</strain>
    </source>
</reference>
<dbReference type="AlphaFoldDB" id="A0A150WWI7"/>
<dbReference type="Proteomes" id="UP000075391">
    <property type="component" value="Unassembled WGS sequence"/>
</dbReference>
<name>A0A150WWI7_BDEBC</name>
<organism evidence="2 3">
    <name type="scientific">Bdellovibrio bacteriovorus</name>
    <dbReference type="NCBI Taxonomy" id="959"/>
    <lineage>
        <taxon>Bacteria</taxon>
        <taxon>Pseudomonadati</taxon>
        <taxon>Bdellovibrionota</taxon>
        <taxon>Bdellovibrionia</taxon>
        <taxon>Bdellovibrionales</taxon>
        <taxon>Pseudobdellovibrionaceae</taxon>
        <taxon>Bdellovibrio</taxon>
    </lineage>
</organism>
<accession>A0A150WWI7</accession>
<dbReference type="Proteomes" id="UP000075799">
    <property type="component" value="Unassembled WGS sequence"/>
</dbReference>
<protein>
    <submittedName>
        <fullName evidence="2">Uncharacterized protein</fullName>
    </submittedName>
</protein>
<sequence length="70" mass="8117">MAQSDKKQAALEKLVDELMKDQPSRQLVKQLTTELGMDYSVDPLTQMNTVLQSMNSVLLRPNRRRNDLER</sequence>
<dbReference type="EMBL" id="LUKF01000001">
    <property type="protein sequence ID" value="KYG70769.1"/>
    <property type="molecule type" value="Genomic_DNA"/>
</dbReference>